<accession>A0A4R1XJR9</accession>
<gene>
    <name evidence="1" type="ORF">EC844_12270</name>
</gene>
<dbReference type="AlphaFoldDB" id="A0A4R1XJR9"/>
<comment type="caution">
    <text evidence="1">The sequence shown here is derived from an EMBL/GenBank/DDBJ whole genome shotgun (WGS) entry which is preliminary data.</text>
</comment>
<evidence type="ECO:0000313" key="2">
    <source>
        <dbReference type="Proteomes" id="UP000294963"/>
    </source>
</evidence>
<dbReference type="EMBL" id="SLVJ01000022">
    <property type="protein sequence ID" value="TCM63251.1"/>
    <property type="molecule type" value="Genomic_DNA"/>
</dbReference>
<dbReference type="Proteomes" id="UP000294963">
    <property type="component" value="Unassembled WGS sequence"/>
</dbReference>
<protein>
    <submittedName>
        <fullName evidence="1">Uncharacterized protein</fullName>
    </submittedName>
</protein>
<name>A0A4R1XJR9_ACICA</name>
<organism evidence="1 2">
    <name type="scientific">Acinetobacter calcoaceticus</name>
    <dbReference type="NCBI Taxonomy" id="471"/>
    <lineage>
        <taxon>Bacteria</taxon>
        <taxon>Pseudomonadati</taxon>
        <taxon>Pseudomonadota</taxon>
        <taxon>Gammaproteobacteria</taxon>
        <taxon>Moraxellales</taxon>
        <taxon>Moraxellaceae</taxon>
        <taxon>Acinetobacter</taxon>
        <taxon>Acinetobacter calcoaceticus/baumannii complex</taxon>
    </lineage>
</organism>
<keyword evidence="2" id="KW-1185">Reference proteome</keyword>
<evidence type="ECO:0000313" key="1">
    <source>
        <dbReference type="EMBL" id="TCM63251.1"/>
    </source>
</evidence>
<sequence length="51" mass="5645">MQGGDSDQVSIDLGNWSNTGTQNYLGEQYTIYTSNDSSAINLWIQNNMSVI</sequence>
<proteinExistence type="predicted"/>
<reference evidence="1 2" key="1">
    <citation type="submission" date="2019-03" db="EMBL/GenBank/DDBJ databases">
        <title>Genomic analyses of the natural microbiome of Caenorhabditis elegans.</title>
        <authorList>
            <person name="Samuel B."/>
        </authorList>
    </citation>
    <scope>NUCLEOTIDE SEQUENCE [LARGE SCALE GENOMIC DNA]</scope>
    <source>
        <strain evidence="1 2">JUb89</strain>
    </source>
</reference>